<dbReference type="KEGG" id="sapp:SAC06_05295"/>
<evidence type="ECO:0000313" key="4">
    <source>
        <dbReference type="EMBL" id="XBW07072.1"/>
    </source>
</evidence>
<feature type="domain" description="ABC transporter" evidence="3">
    <location>
        <begin position="3"/>
        <end position="209"/>
    </location>
</feature>
<keyword evidence="2 4" id="KW-0067">ATP-binding</keyword>
<dbReference type="InterPro" id="IPR003439">
    <property type="entry name" value="ABC_transporter-like_ATP-bd"/>
</dbReference>
<dbReference type="PROSITE" id="PS00211">
    <property type="entry name" value="ABC_TRANSPORTER_1"/>
    <property type="match status" value="1"/>
</dbReference>
<protein>
    <submittedName>
        <fullName evidence="4">ATP-binding cassette domain-containing protein</fullName>
    </submittedName>
</protein>
<dbReference type="Pfam" id="PF00005">
    <property type="entry name" value="ABC_tran"/>
    <property type="match status" value="2"/>
</dbReference>
<accession>A0AAU7V4Z4</accession>
<dbReference type="EMBL" id="CP138335">
    <property type="protein sequence ID" value="XBW07072.1"/>
    <property type="molecule type" value="Genomic_DNA"/>
</dbReference>
<dbReference type="CDD" id="cd03230">
    <property type="entry name" value="ABC_DR_subfamily_A"/>
    <property type="match status" value="1"/>
</dbReference>
<organism evidence="4">
    <name type="scientific">Scrofimicrobium appendicitidis</name>
    <dbReference type="NCBI Taxonomy" id="3079930"/>
    <lineage>
        <taxon>Bacteria</taxon>
        <taxon>Bacillati</taxon>
        <taxon>Actinomycetota</taxon>
        <taxon>Actinomycetes</taxon>
        <taxon>Actinomycetales</taxon>
        <taxon>Actinomycetaceae</taxon>
        <taxon>Scrofimicrobium</taxon>
    </lineage>
</organism>
<dbReference type="InterPro" id="IPR027417">
    <property type="entry name" value="P-loop_NTPase"/>
</dbReference>
<dbReference type="Gene3D" id="3.40.50.300">
    <property type="entry name" value="P-loop containing nucleotide triphosphate hydrolases"/>
    <property type="match status" value="2"/>
</dbReference>
<dbReference type="PANTHER" id="PTHR43038">
    <property type="entry name" value="ATP-BINDING CASSETTE, SUB-FAMILY H, MEMBER 1"/>
    <property type="match status" value="1"/>
</dbReference>
<evidence type="ECO:0000256" key="2">
    <source>
        <dbReference type="ARBA" id="ARBA00022840"/>
    </source>
</evidence>
<gene>
    <name evidence="4" type="ORF">SAC06_05295</name>
</gene>
<sequence length="561" mass="60070">MSVRFGNQLALDRFTGEFPAGQITALAGGDGAGKSTLLRALAGRIEGVTSPVPRARLGYQPATAGSWAALSVLQNLEFVARAYGVQTRDRLPELLHQADLWEARHRMAGRLSGGMRQKLAFLMATVHRPDLVLLDEPTTGVDPVSRGKLWELISAAAAEGAAVVLATTYLDEAERAGRLFFLADGTTLAHGAPDEVLAAMPGHLWRQTNPDHTTPARTHQWQRGRELYRWTSAEESAAPKGFRTAQPDLENASIAFQLAADTRETPAVDQLQTWRSRPSGAVLVETDQVQRHYGPVKAVDGVSMSVRAGEIVGLLGGNGAGKTTLMRVLLGLERPTAGQCSVFGGNPDRKTRRRIGYVAQGLGLYPNLSAVENLRFATRVQQVDASPGALELAQTYGSTPVGQLALGTRRVLAYLCATQHQPELLILDEPTSGMDPLARAQLWQAIRAASEAGTGILVTTHYMQEASQCDHLVMLASGRVVAEGSAEQIAAQHCSVQVRTDDWPAAFGLLRQAGLPSLLDGRLLRLPGADRAQVEEILGGLTSAVEVSEGPATLEETMMLG</sequence>
<keyword evidence="1" id="KW-0547">Nucleotide-binding</keyword>
<dbReference type="PROSITE" id="PS50893">
    <property type="entry name" value="ABC_TRANSPORTER_2"/>
    <property type="match status" value="2"/>
</dbReference>
<dbReference type="SUPFAM" id="SSF52540">
    <property type="entry name" value="P-loop containing nucleoside triphosphate hydrolases"/>
    <property type="match status" value="2"/>
</dbReference>
<dbReference type="InterPro" id="IPR003593">
    <property type="entry name" value="AAA+_ATPase"/>
</dbReference>
<reference evidence="4" key="1">
    <citation type="submission" date="2023-11" db="EMBL/GenBank/DDBJ databases">
        <title>Scrofimicrobium hongkongense sp. nov., isolated from a patient with peritonitis.</title>
        <authorList>
            <person name="Lao H.Y."/>
            <person name="Wong A.Y.P."/>
            <person name="Ng T.L."/>
            <person name="Wong R.Y.L."/>
            <person name="Yau M.C.Y."/>
            <person name="Lam J.Y.W."/>
            <person name="Siu G.K.H."/>
        </authorList>
    </citation>
    <scope>NUCLEOTIDE SEQUENCE</scope>
    <source>
        <strain evidence="4">R131</strain>
    </source>
</reference>
<dbReference type="InterPro" id="IPR017871">
    <property type="entry name" value="ABC_transporter-like_CS"/>
</dbReference>
<dbReference type="SMART" id="SM00382">
    <property type="entry name" value="AAA"/>
    <property type="match status" value="2"/>
</dbReference>
<dbReference type="GO" id="GO:0016887">
    <property type="term" value="F:ATP hydrolysis activity"/>
    <property type="evidence" value="ECO:0007669"/>
    <property type="project" value="InterPro"/>
</dbReference>
<feature type="domain" description="ABC transporter" evidence="3">
    <location>
        <begin position="284"/>
        <end position="502"/>
    </location>
</feature>
<proteinExistence type="predicted"/>
<evidence type="ECO:0000256" key="1">
    <source>
        <dbReference type="ARBA" id="ARBA00022741"/>
    </source>
</evidence>
<name>A0AAU7V4Z4_9ACTO</name>
<dbReference type="GO" id="GO:0005524">
    <property type="term" value="F:ATP binding"/>
    <property type="evidence" value="ECO:0007669"/>
    <property type="project" value="UniProtKB-KW"/>
</dbReference>
<dbReference type="PANTHER" id="PTHR43038:SF3">
    <property type="entry name" value="ABC TRANSPORTER G FAMILY MEMBER 20 ISOFORM X1"/>
    <property type="match status" value="1"/>
</dbReference>
<evidence type="ECO:0000259" key="3">
    <source>
        <dbReference type="PROSITE" id="PS50893"/>
    </source>
</evidence>
<dbReference type="RefSeq" id="WP_350257266.1">
    <property type="nucleotide sequence ID" value="NZ_CP138335.1"/>
</dbReference>
<dbReference type="AlphaFoldDB" id="A0AAU7V4Z4"/>